<dbReference type="AlphaFoldDB" id="A0A5N6UQJ0"/>
<evidence type="ECO:0000313" key="1">
    <source>
        <dbReference type="EMBL" id="KAE8160856.1"/>
    </source>
</evidence>
<proteinExistence type="predicted"/>
<evidence type="ECO:0000313" key="2">
    <source>
        <dbReference type="Proteomes" id="UP000326950"/>
    </source>
</evidence>
<accession>A0A5N6UQJ0</accession>
<sequence length="115" mass="12890">MPISYDSQMQTSVIAVTLLRDPSLIYCPRLSGPSRLLKWCRYLPELISELEVLVGLHITVMPQIERIVLHLQEQEGELAKFLIDNLGQTAHPVPGLRRQSRRTVSGALTEAGTEV</sequence>
<name>A0A5N6UQJ0_ASPTM</name>
<dbReference type="EMBL" id="ML738651">
    <property type="protein sequence ID" value="KAE8160856.1"/>
    <property type="molecule type" value="Genomic_DNA"/>
</dbReference>
<protein>
    <submittedName>
        <fullName evidence="1">Uncharacterized protein</fullName>
    </submittedName>
</protein>
<keyword evidence="2" id="KW-1185">Reference proteome</keyword>
<gene>
    <name evidence="1" type="ORF">BDV40DRAFT_301946</name>
</gene>
<reference evidence="1 2" key="1">
    <citation type="submission" date="2019-04" db="EMBL/GenBank/DDBJ databases">
        <title>Friends and foes A comparative genomics study of 23 Aspergillus species from section Flavi.</title>
        <authorList>
            <consortium name="DOE Joint Genome Institute"/>
            <person name="Kjaerbolling I."/>
            <person name="Vesth T."/>
            <person name="Frisvad J.C."/>
            <person name="Nybo J.L."/>
            <person name="Theobald S."/>
            <person name="Kildgaard S."/>
            <person name="Isbrandt T."/>
            <person name="Kuo A."/>
            <person name="Sato A."/>
            <person name="Lyhne E.K."/>
            <person name="Kogle M.E."/>
            <person name="Wiebenga A."/>
            <person name="Kun R.S."/>
            <person name="Lubbers R.J."/>
            <person name="Makela M.R."/>
            <person name="Barry K."/>
            <person name="Chovatia M."/>
            <person name="Clum A."/>
            <person name="Daum C."/>
            <person name="Haridas S."/>
            <person name="He G."/>
            <person name="LaButti K."/>
            <person name="Lipzen A."/>
            <person name="Mondo S."/>
            <person name="Riley R."/>
            <person name="Salamov A."/>
            <person name="Simmons B.A."/>
            <person name="Magnuson J.K."/>
            <person name="Henrissat B."/>
            <person name="Mortensen U.H."/>
            <person name="Larsen T.O."/>
            <person name="Devries R.P."/>
            <person name="Grigoriev I.V."/>
            <person name="Machida M."/>
            <person name="Baker S.E."/>
            <person name="Andersen M.R."/>
        </authorList>
    </citation>
    <scope>NUCLEOTIDE SEQUENCE [LARGE SCALE GENOMIC DNA]</scope>
    <source>
        <strain evidence="1 2">CBS 117626</strain>
    </source>
</reference>
<dbReference type="Proteomes" id="UP000326950">
    <property type="component" value="Unassembled WGS sequence"/>
</dbReference>
<organism evidence="1 2">
    <name type="scientific">Aspergillus tamarii</name>
    <dbReference type="NCBI Taxonomy" id="41984"/>
    <lineage>
        <taxon>Eukaryota</taxon>
        <taxon>Fungi</taxon>
        <taxon>Dikarya</taxon>
        <taxon>Ascomycota</taxon>
        <taxon>Pezizomycotina</taxon>
        <taxon>Eurotiomycetes</taxon>
        <taxon>Eurotiomycetidae</taxon>
        <taxon>Eurotiales</taxon>
        <taxon>Aspergillaceae</taxon>
        <taxon>Aspergillus</taxon>
        <taxon>Aspergillus subgen. Circumdati</taxon>
    </lineage>
</organism>